<reference evidence="3" key="1">
    <citation type="submission" date="2019-07" db="EMBL/GenBank/DDBJ databases">
        <authorList>
            <person name="Cubo M.T."/>
            <person name="Espuny M.D.R."/>
            <person name="Balsanelli E."/>
        </authorList>
    </citation>
    <scope>NUCLEOTIDE SEQUENCE [LARGE SCALE GENOMIC DNA]</scope>
</reference>
<sequence>MALDFTGAFGGSNAPRSGNAQNQERPKTQIWLNVGYEVTVQGENGPETRFINLPVGIPVDTTDKLELRGQNADWNKFQSARNDFLEMLQKHGAKMAPGAEEIVKGLVVKIKRVAGPVEVDGDTNEYSMANSISFG</sequence>
<feature type="region of interest" description="Disordered" evidence="1">
    <location>
        <begin position="1"/>
        <end position="26"/>
    </location>
</feature>
<dbReference type="EMBL" id="MN228696">
    <property type="protein sequence ID" value="QEP29813.1"/>
    <property type="molecule type" value="Genomic_DNA"/>
</dbReference>
<proteinExistence type="predicted"/>
<evidence type="ECO:0000313" key="2">
    <source>
        <dbReference type="EMBL" id="QEP29813.1"/>
    </source>
</evidence>
<evidence type="ECO:0000313" key="3">
    <source>
        <dbReference type="Proteomes" id="UP000322838"/>
    </source>
</evidence>
<name>A0A5C2H6B3_9CAUD</name>
<keyword evidence="3" id="KW-1185">Reference proteome</keyword>
<evidence type="ECO:0000256" key="1">
    <source>
        <dbReference type="SAM" id="MobiDB-lite"/>
    </source>
</evidence>
<dbReference type="Proteomes" id="UP000322838">
    <property type="component" value="Segment"/>
</dbReference>
<accession>A0A5C2H6B3</accession>
<protein>
    <submittedName>
        <fullName evidence="2">Uncharacterized protein</fullName>
    </submittedName>
</protein>
<gene>
    <name evidence="2" type="ORF">Smphiort11_015</name>
</gene>
<feature type="compositionally biased region" description="Polar residues" evidence="1">
    <location>
        <begin position="14"/>
        <end position="23"/>
    </location>
</feature>
<organism evidence="2 3">
    <name type="scientific">Sinorhizobium phage ort11</name>
    <dbReference type="NCBI Taxonomy" id="2599764"/>
    <lineage>
        <taxon>Viruses</taxon>
        <taxon>Duplodnaviria</taxon>
        <taxon>Heunggongvirae</taxon>
        <taxon>Uroviricota</taxon>
        <taxon>Caudoviricetes</taxon>
        <taxon>Schitoviridae</taxon>
        <taxon>Huelvavirus</taxon>
        <taxon>Huelvavirus ort11</taxon>
    </lineage>
</organism>